<evidence type="ECO:0000313" key="9">
    <source>
        <dbReference type="Proteomes" id="UP000824090"/>
    </source>
</evidence>
<dbReference type="PANTHER" id="PTHR43390">
    <property type="entry name" value="SIGNAL PEPTIDASE I"/>
    <property type="match status" value="1"/>
</dbReference>
<evidence type="ECO:0000313" key="8">
    <source>
        <dbReference type="EMBL" id="HIU25151.1"/>
    </source>
</evidence>
<sequence length="113" mass="12444">DIVVFQSDIDKEDGSGKKLLIKRVVGVENDTISIADGVVYRNGTPLDEPYTLEGYTSGDVDSYHVPQDQVYVMGDNRSISLDSRAEEVGTVSEDDIIGKAFVRLYPFDQIGLL</sequence>
<accession>A0A9D1HYY2</accession>
<comment type="catalytic activity">
    <reaction evidence="1 6">
        <text>Cleavage of hydrophobic, N-terminal signal or leader sequences from secreted and periplasmic proteins.</text>
        <dbReference type="EC" id="3.4.21.89"/>
    </reaction>
</comment>
<dbReference type="InterPro" id="IPR019758">
    <property type="entry name" value="Pept_S26A_signal_pept_1_CS"/>
</dbReference>
<keyword evidence="5 6" id="KW-0378">Hydrolase</keyword>
<comment type="similarity">
    <text evidence="3 6">Belongs to the peptidase S26 family.</text>
</comment>
<evidence type="ECO:0000256" key="6">
    <source>
        <dbReference type="RuleBase" id="RU362042"/>
    </source>
</evidence>
<dbReference type="GO" id="GO:0004252">
    <property type="term" value="F:serine-type endopeptidase activity"/>
    <property type="evidence" value="ECO:0007669"/>
    <property type="project" value="InterPro"/>
</dbReference>
<dbReference type="PROSITE" id="PS00761">
    <property type="entry name" value="SPASE_I_3"/>
    <property type="match status" value="1"/>
</dbReference>
<dbReference type="InterPro" id="IPR000223">
    <property type="entry name" value="Pept_S26A_signal_pept_1"/>
</dbReference>
<evidence type="ECO:0000259" key="7">
    <source>
        <dbReference type="Pfam" id="PF10502"/>
    </source>
</evidence>
<protein>
    <recommendedName>
        <fullName evidence="4 6">Signal peptidase I</fullName>
        <ecNumber evidence="4 6">3.4.21.89</ecNumber>
    </recommendedName>
</protein>
<evidence type="ECO:0000256" key="3">
    <source>
        <dbReference type="ARBA" id="ARBA00009370"/>
    </source>
</evidence>
<dbReference type="GO" id="GO:0009003">
    <property type="term" value="F:signal peptidase activity"/>
    <property type="evidence" value="ECO:0007669"/>
    <property type="project" value="UniProtKB-EC"/>
</dbReference>
<name>A0A9D1HYY2_9FIRM</name>
<dbReference type="Gene3D" id="2.10.109.10">
    <property type="entry name" value="Umud Fragment, subunit A"/>
    <property type="match status" value="1"/>
</dbReference>
<dbReference type="PANTHER" id="PTHR43390:SF1">
    <property type="entry name" value="CHLOROPLAST PROCESSING PEPTIDASE"/>
    <property type="match status" value="1"/>
</dbReference>
<comment type="caution">
    <text evidence="8">The sequence shown here is derived from an EMBL/GenBank/DDBJ whole genome shotgun (WGS) entry which is preliminary data.</text>
</comment>
<dbReference type="CDD" id="cd06530">
    <property type="entry name" value="S26_SPase_I"/>
    <property type="match status" value="1"/>
</dbReference>
<comment type="subcellular location">
    <subcellularLocation>
        <location evidence="2">Cell membrane</location>
        <topology evidence="2">Single-pass type II membrane protein</topology>
    </subcellularLocation>
    <subcellularLocation>
        <location evidence="6">Membrane</location>
        <topology evidence="6">Single-pass type II membrane protein</topology>
    </subcellularLocation>
</comment>
<reference evidence="8" key="2">
    <citation type="journal article" date="2021" name="PeerJ">
        <title>Extensive microbial diversity within the chicken gut microbiome revealed by metagenomics and culture.</title>
        <authorList>
            <person name="Gilroy R."/>
            <person name="Ravi A."/>
            <person name="Getino M."/>
            <person name="Pursley I."/>
            <person name="Horton D.L."/>
            <person name="Alikhan N.F."/>
            <person name="Baker D."/>
            <person name="Gharbi K."/>
            <person name="Hall N."/>
            <person name="Watson M."/>
            <person name="Adriaenssens E.M."/>
            <person name="Foster-Nyarko E."/>
            <person name="Jarju S."/>
            <person name="Secka A."/>
            <person name="Antonio M."/>
            <person name="Oren A."/>
            <person name="Chaudhuri R.R."/>
            <person name="La Ragione R."/>
            <person name="Hildebrand F."/>
            <person name="Pallen M.J."/>
        </authorList>
    </citation>
    <scope>NUCLEOTIDE SEQUENCE</scope>
    <source>
        <strain evidence="8">ChiHcec3-6078</strain>
    </source>
</reference>
<evidence type="ECO:0000256" key="4">
    <source>
        <dbReference type="ARBA" id="ARBA00013208"/>
    </source>
</evidence>
<evidence type="ECO:0000256" key="1">
    <source>
        <dbReference type="ARBA" id="ARBA00000677"/>
    </source>
</evidence>
<dbReference type="GO" id="GO:0005886">
    <property type="term" value="C:plasma membrane"/>
    <property type="evidence" value="ECO:0007669"/>
    <property type="project" value="UniProtKB-SubCell"/>
</dbReference>
<evidence type="ECO:0000256" key="5">
    <source>
        <dbReference type="ARBA" id="ARBA00022801"/>
    </source>
</evidence>
<dbReference type="AlphaFoldDB" id="A0A9D1HYY2"/>
<evidence type="ECO:0000256" key="2">
    <source>
        <dbReference type="ARBA" id="ARBA00004401"/>
    </source>
</evidence>
<dbReference type="Pfam" id="PF10502">
    <property type="entry name" value="Peptidase_S26"/>
    <property type="match status" value="1"/>
</dbReference>
<dbReference type="NCBIfam" id="TIGR02227">
    <property type="entry name" value="sigpep_I_bact"/>
    <property type="match status" value="1"/>
</dbReference>
<dbReference type="SUPFAM" id="SSF51306">
    <property type="entry name" value="LexA/Signal peptidase"/>
    <property type="match status" value="1"/>
</dbReference>
<organism evidence="8 9">
    <name type="scientific">Candidatus Allocopromorpha excrementigallinarum</name>
    <dbReference type="NCBI Taxonomy" id="2840742"/>
    <lineage>
        <taxon>Bacteria</taxon>
        <taxon>Bacillati</taxon>
        <taxon>Bacillota</taxon>
        <taxon>Clostridia</taxon>
        <taxon>Eubacteriales</taxon>
        <taxon>Eubacteriaceae</taxon>
        <taxon>Eubacteriaceae incertae sedis</taxon>
        <taxon>Candidatus Allocopromorpha</taxon>
    </lineage>
</organism>
<dbReference type="InterPro" id="IPR019533">
    <property type="entry name" value="Peptidase_S26"/>
</dbReference>
<reference evidence="8" key="1">
    <citation type="submission" date="2020-10" db="EMBL/GenBank/DDBJ databases">
        <authorList>
            <person name="Gilroy R."/>
        </authorList>
    </citation>
    <scope>NUCLEOTIDE SEQUENCE</scope>
    <source>
        <strain evidence="8">ChiHcec3-6078</strain>
    </source>
</reference>
<feature type="domain" description="Peptidase S26" evidence="7">
    <location>
        <begin position="1"/>
        <end position="104"/>
    </location>
</feature>
<gene>
    <name evidence="8" type="primary">lepB</name>
    <name evidence="8" type="ORF">IAC50_01470</name>
</gene>
<dbReference type="GO" id="GO:0006465">
    <property type="term" value="P:signal peptide processing"/>
    <property type="evidence" value="ECO:0007669"/>
    <property type="project" value="InterPro"/>
</dbReference>
<proteinExistence type="inferred from homology"/>
<dbReference type="Proteomes" id="UP000824090">
    <property type="component" value="Unassembled WGS sequence"/>
</dbReference>
<feature type="non-terminal residue" evidence="8">
    <location>
        <position position="1"/>
    </location>
</feature>
<dbReference type="PRINTS" id="PR00727">
    <property type="entry name" value="LEADERPTASE"/>
</dbReference>
<dbReference type="EC" id="3.4.21.89" evidence="4 6"/>
<keyword evidence="6" id="KW-0645">Protease</keyword>
<dbReference type="InterPro" id="IPR036286">
    <property type="entry name" value="LexA/Signal_pep-like_sf"/>
</dbReference>
<dbReference type="EMBL" id="DVMP01000033">
    <property type="protein sequence ID" value="HIU25151.1"/>
    <property type="molecule type" value="Genomic_DNA"/>
</dbReference>